<evidence type="ECO:0000259" key="2">
    <source>
        <dbReference type="SMART" id="SM00986"/>
    </source>
</evidence>
<dbReference type="SMART" id="SM00987">
    <property type="entry name" value="UreE_C"/>
    <property type="match status" value="1"/>
</dbReference>
<organism evidence="3 4">
    <name type="scientific">Methylorubrum extorquens</name>
    <name type="common">Methylobacterium dichloromethanicum</name>
    <name type="synonym">Methylobacterium extorquens</name>
    <dbReference type="NCBI Taxonomy" id="408"/>
    <lineage>
        <taxon>Bacteria</taxon>
        <taxon>Pseudomonadati</taxon>
        <taxon>Pseudomonadota</taxon>
        <taxon>Alphaproteobacteria</taxon>
        <taxon>Hyphomicrobiales</taxon>
        <taxon>Methylobacteriaceae</taxon>
        <taxon>Methylorubrum</taxon>
    </lineage>
</organism>
<dbReference type="InterPro" id="IPR036895">
    <property type="entry name" value="Uracil-DNA_glycosylase-like_sf"/>
</dbReference>
<dbReference type="EMBL" id="LT962688">
    <property type="protein sequence ID" value="SOR31091.1"/>
    <property type="molecule type" value="Genomic_DNA"/>
</dbReference>
<dbReference type="PANTHER" id="PTHR42160">
    <property type="entry name" value="URACIL-DNA GLYCOSYLASE SUPERFAMILY PROTEIN"/>
    <property type="match status" value="1"/>
</dbReference>
<reference evidence="4" key="1">
    <citation type="submission" date="2017-10" db="EMBL/GenBank/DDBJ databases">
        <authorList>
            <person name="Regsiter A."/>
            <person name="William W."/>
        </authorList>
    </citation>
    <scope>NUCLEOTIDE SEQUENCE [LARGE SCALE GENOMIC DNA]</scope>
</reference>
<dbReference type="InterPro" id="IPR047124">
    <property type="entry name" value="HI_0220.2"/>
</dbReference>
<feature type="region of interest" description="Disordered" evidence="1">
    <location>
        <begin position="213"/>
        <end position="232"/>
    </location>
</feature>
<name>A0A2N9AUS7_METEX</name>
<proteinExistence type="predicted"/>
<dbReference type="PANTHER" id="PTHR42160:SF1">
    <property type="entry name" value="URACIL-DNA GLYCOSYLASE SUPERFAMILY PROTEIN"/>
    <property type="match status" value="1"/>
</dbReference>
<evidence type="ECO:0000313" key="4">
    <source>
        <dbReference type="Proteomes" id="UP000233769"/>
    </source>
</evidence>
<gene>
    <name evidence="3" type="ORF">TK0001_4489</name>
</gene>
<dbReference type="AlphaFoldDB" id="A0A2N9AUS7"/>
<dbReference type="Proteomes" id="UP000233769">
    <property type="component" value="Chromosome tk0001"/>
</dbReference>
<dbReference type="InterPro" id="IPR005122">
    <property type="entry name" value="Uracil-DNA_glycosylase-like"/>
</dbReference>
<evidence type="ECO:0000313" key="3">
    <source>
        <dbReference type="EMBL" id="SOR31091.1"/>
    </source>
</evidence>
<evidence type="ECO:0000256" key="1">
    <source>
        <dbReference type="SAM" id="MobiDB-lite"/>
    </source>
</evidence>
<sequence>MGLGRGAASRRRMIHPISAAMSAAPENFEATAARLRACRLCRDAPLYGAPLPHEPRPVVQGSATARLLIASQAPGNRAHRSGIPFSDPSGRRLRAWLGLDEVAFYDPARVAILPMGACFPGLDAKGGDRPPRRECAPTWRADLLAGLPQLDLILVIGQYAQAWHLAPRPGGLTETVARWRTILDASARPRVLPLPHPLLAQQRLAPHESMVRGGAAAGAARRGNRGDGGRGGVRIAQKKNVVVM</sequence>
<dbReference type="Gene3D" id="3.40.470.10">
    <property type="entry name" value="Uracil-DNA glycosylase-like domain"/>
    <property type="match status" value="1"/>
</dbReference>
<protein>
    <submittedName>
        <fullName evidence="3">Uracil-DNA glycosylase superfamily</fullName>
    </submittedName>
</protein>
<feature type="domain" description="Uracil-DNA glycosylase-like" evidence="2">
    <location>
        <begin position="58"/>
        <end position="215"/>
    </location>
</feature>
<dbReference type="CDD" id="cd10033">
    <property type="entry name" value="UDG_like"/>
    <property type="match status" value="1"/>
</dbReference>
<dbReference type="SUPFAM" id="SSF52141">
    <property type="entry name" value="Uracil-DNA glycosylase-like"/>
    <property type="match status" value="1"/>
</dbReference>
<dbReference type="Pfam" id="PF03167">
    <property type="entry name" value="UDG"/>
    <property type="match status" value="1"/>
</dbReference>
<dbReference type="SMART" id="SM00986">
    <property type="entry name" value="UDG"/>
    <property type="match status" value="1"/>
</dbReference>
<accession>A0A2N9AUS7</accession>